<name>A0ACC1XQ35_MELAZ</name>
<proteinExistence type="predicted"/>
<keyword evidence="2" id="KW-1185">Reference proteome</keyword>
<dbReference type="EMBL" id="CM051401">
    <property type="protein sequence ID" value="KAJ4713572.1"/>
    <property type="molecule type" value="Genomic_DNA"/>
</dbReference>
<reference evidence="1 2" key="1">
    <citation type="journal article" date="2023" name="Science">
        <title>Complex scaffold remodeling in plant triterpene biosynthesis.</title>
        <authorList>
            <person name="De La Pena R."/>
            <person name="Hodgson H."/>
            <person name="Liu J.C."/>
            <person name="Stephenson M.J."/>
            <person name="Martin A.C."/>
            <person name="Owen C."/>
            <person name="Harkess A."/>
            <person name="Leebens-Mack J."/>
            <person name="Jimenez L.E."/>
            <person name="Osbourn A."/>
            <person name="Sattely E.S."/>
        </authorList>
    </citation>
    <scope>NUCLEOTIDE SEQUENCE [LARGE SCALE GENOMIC DNA]</scope>
    <source>
        <strain evidence="2">cv. JPN11</strain>
        <tissue evidence="1">Leaf</tissue>
    </source>
</reference>
<evidence type="ECO:0000313" key="2">
    <source>
        <dbReference type="Proteomes" id="UP001164539"/>
    </source>
</evidence>
<gene>
    <name evidence="1" type="ORF">OWV82_015645</name>
</gene>
<protein>
    <submittedName>
        <fullName evidence="1">Uncharacterized protein</fullName>
    </submittedName>
</protein>
<evidence type="ECO:0000313" key="1">
    <source>
        <dbReference type="EMBL" id="KAJ4713572.1"/>
    </source>
</evidence>
<accession>A0ACC1XQ35</accession>
<organism evidence="1 2">
    <name type="scientific">Melia azedarach</name>
    <name type="common">Chinaberry tree</name>
    <dbReference type="NCBI Taxonomy" id="155640"/>
    <lineage>
        <taxon>Eukaryota</taxon>
        <taxon>Viridiplantae</taxon>
        <taxon>Streptophyta</taxon>
        <taxon>Embryophyta</taxon>
        <taxon>Tracheophyta</taxon>
        <taxon>Spermatophyta</taxon>
        <taxon>Magnoliopsida</taxon>
        <taxon>eudicotyledons</taxon>
        <taxon>Gunneridae</taxon>
        <taxon>Pentapetalae</taxon>
        <taxon>rosids</taxon>
        <taxon>malvids</taxon>
        <taxon>Sapindales</taxon>
        <taxon>Meliaceae</taxon>
        <taxon>Melia</taxon>
    </lineage>
</organism>
<dbReference type="Proteomes" id="UP001164539">
    <property type="component" value="Chromosome 8"/>
</dbReference>
<comment type="caution">
    <text evidence="1">The sequence shown here is derived from an EMBL/GenBank/DDBJ whole genome shotgun (WGS) entry which is preliminary data.</text>
</comment>
<sequence length="102" mass="11171">MRIEMSSGEIVRKAECGCCGIWEECTIGYILWVQERFGGVWVCGLCEEAIKDEQARFGVGVDAALRLHATFREAAAADPAIQIAKCLLRFVKKLMPASSSSS</sequence>